<dbReference type="GO" id="GO:0006281">
    <property type="term" value="P:DNA repair"/>
    <property type="evidence" value="ECO:0007669"/>
    <property type="project" value="UniProtKB-KW"/>
</dbReference>
<evidence type="ECO:0000256" key="8">
    <source>
        <dbReference type="ARBA" id="ARBA00022763"/>
    </source>
</evidence>
<evidence type="ECO:0000256" key="9">
    <source>
        <dbReference type="ARBA" id="ARBA00022801"/>
    </source>
</evidence>
<dbReference type="InterPro" id="IPR016281">
    <property type="entry name" value="Endonuclease_RusA"/>
</dbReference>
<evidence type="ECO:0000256" key="1">
    <source>
        <dbReference type="ARBA" id="ARBA00001946"/>
    </source>
</evidence>
<keyword evidence="10" id="KW-0460">Magnesium</keyword>
<comment type="caution">
    <text evidence="17">The sequence shown here is derived from an EMBL/GenBank/DDBJ whole genome shotgun (WGS) entry which is preliminary data.</text>
</comment>
<evidence type="ECO:0000256" key="7">
    <source>
        <dbReference type="ARBA" id="ARBA00022759"/>
    </source>
</evidence>
<evidence type="ECO:0000256" key="3">
    <source>
        <dbReference type="ARBA" id="ARBA00011738"/>
    </source>
</evidence>
<comment type="similarity">
    <text evidence="2">Belongs to the RusA family.</text>
</comment>
<dbReference type="GO" id="GO:0006310">
    <property type="term" value="P:DNA recombination"/>
    <property type="evidence" value="ECO:0007669"/>
    <property type="project" value="UniProtKB-KW"/>
</dbReference>
<comment type="subunit">
    <text evidence="3">Homodimer.</text>
</comment>
<sequence>MNEDIVLYLPWPPTINSYYKMTRQGQRYLDKSVREFRQKVADQVNEQCPGLTLDEPLFMEVYLFPPDRRKRDLDNYMKGLLDSLTESGLWTDDSLLDQLFIYRGEILKPGMVIIEISEAGPTIKKFSKL</sequence>
<keyword evidence="12" id="KW-0234">DNA repair</keyword>
<dbReference type="PIRSF" id="PIRSF001007">
    <property type="entry name" value="RusA"/>
    <property type="match status" value="1"/>
</dbReference>
<evidence type="ECO:0000256" key="10">
    <source>
        <dbReference type="ARBA" id="ARBA00022842"/>
    </source>
</evidence>
<evidence type="ECO:0000256" key="14">
    <source>
        <dbReference type="ARBA" id="ARBA00029488"/>
    </source>
</evidence>
<comment type="catalytic activity">
    <reaction evidence="13">
        <text>Endonucleolytic cleavage at a junction such as a reciprocal single-stranded crossover between two homologous DNA duplexes (Holliday junction).</text>
        <dbReference type="EC" id="3.1.21.10"/>
    </reaction>
</comment>
<evidence type="ECO:0000256" key="15">
    <source>
        <dbReference type="ARBA" id="ARBA00030920"/>
    </source>
</evidence>
<evidence type="ECO:0000256" key="11">
    <source>
        <dbReference type="ARBA" id="ARBA00023172"/>
    </source>
</evidence>
<dbReference type="SUPFAM" id="SSF103084">
    <property type="entry name" value="Holliday junction resolvase RusA"/>
    <property type="match status" value="1"/>
</dbReference>
<evidence type="ECO:0000256" key="16">
    <source>
        <dbReference type="ARBA" id="ARBA00031953"/>
    </source>
</evidence>
<evidence type="ECO:0000256" key="13">
    <source>
        <dbReference type="ARBA" id="ARBA00029354"/>
    </source>
</evidence>
<dbReference type="EMBL" id="BARS01040555">
    <property type="protein sequence ID" value="GAG36981.1"/>
    <property type="molecule type" value="Genomic_DNA"/>
</dbReference>
<keyword evidence="11" id="KW-0233">DNA recombination</keyword>
<organism evidence="17">
    <name type="scientific">marine sediment metagenome</name>
    <dbReference type="NCBI Taxonomy" id="412755"/>
    <lineage>
        <taxon>unclassified sequences</taxon>
        <taxon>metagenomes</taxon>
        <taxon>ecological metagenomes</taxon>
    </lineage>
</organism>
<gene>
    <name evidence="17" type="ORF">S01H1_61800</name>
</gene>
<dbReference type="AlphaFoldDB" id="X0YJQ1"/>
<keyword evidence="5" id="KW-0540">Nuclease</keyword>
<keyword evidence="8" id="KW-0227">DNA damage</keyword>
<comment type="cofactor">
    <cofactor evidence="1">
        <name>Mg(2+)</name>
        <dbReference type="ChEBI" id="CHEBI:18420"/>
    </cofactor>
</comment>
<proteinExistence type="inferred from homology"/>
<keyword evidence="6" id="KW-0479">Metal-binding</keyword>
<dbReference type="InterPro" id="IPR008822">
    <property type="entry name" value="Endonuclease_RusA-like"/>
</dbReference>
<dbReference type="EC" id="3.1.21.10" evidence="14"/>
<dbReference type="InterPro" id="IPR036614">
    <property type="entry name" value="RusA-like_sf"/>
</dbReference>
<dbReference type="GO" id="GO:0008821">
    <property type="term" value="F:crossover junction DNA endonuclease activity"/>
    <property type="evidence" value="ECO:0007669"/>
    <property type="project" value="UniProtKB-EC"/>
</dbReference>
<reference evidence="17" key="1">
    <citation type="journal article" date="2014" name="Front. Microbiol.">
        <title>High frequency of phylogenetically diverse reductive dehalogenase-homologous genes in deep subseafloor sedimentary metagenomes.</title>
        <authorList>
            <person name="Kawai M."/>
            <person name="Futagami T."/>
            <person name="Toyoda A."/>
            <person name="Takaki Y."/>
            <person name="Nishi S."/>
            <person name="Hori S."/>
            <person name="Arai W."/>
            <person name="Tsubouchi T."/>
            <person name="Morono Y."/>
            <person name="Uchiyama I."/>
            <person name="Ito T."/>
            <person name="Fujiyama A."/>
            <person name="Inagaki F."/>
            <person name="Takami H."/>
        </authorList>
    </citation>
    <scope>NUCLEOTIDE SEQUENCE</scope>
    <source>
        <strain evidence="17">Expedition CK06-06</strain>
    </source>
</reference>
<dbReference type="Gene3D" id="3.30.1330.70">
    <property type="entry name" value="Holliday junction resolvase RusA"/>
    <property type="match status" value="1"/>
</dbReference>
<keyword evidence="7" id="KW-0255">Endonuclease</keyword>
<dbReference type="Pfam" id="PF05866">
    <property type="entry name" value="RusA"/>
    <property type="match status" value="1"/>
</dbReference>
<dbReference type="GO" id="GO:0000287">
    <property type="term" value="F:magnesium ion binding"/>
    <property type="evidence" value="ECO:0007669"/>
    <property type="project" value="InterPro"/>
</dbReference>
<evidence type="ECO:0000256" key="12">
    <source>
        <dbReference type="ARBA" id="ARBA00023204"/>
    </source>
</evidence>
<evidence type="ECO:0000256" key="4">
    <source>
        <dbReference type="ARBA" id="ARBA00014885"/>
    </source>
</evidence>
<name>X0YJQ1_9ZZZZ</name>
<keyword evidence="9" id="KW-0378">Hydrolase</keyword>
<accession>X0YJQ1</accession>
<evidence type="ECO:0000256" key="6">
    <source>
        <dbReference type="ARBA" id="ARBA00022723"/>
    </source>
</evidence>
<evidence type="ECO:0000256" key="5">
    <source>
        <dbReference type="ARBA" id="ARBA00022722"/>
    </source>
</evidence>
<evidence type="ECO:0000313" key="17">
    <source>
        <dbReference type="EMBL" id="GAG36981.1"/>
    </source>
</evidence>
<evidence type="ECO:0000256" key="2">
    <source>
        <dbReference type="ARBA" id="ARBA00008865"/>
    </source>
</evidence>
<protein>
    <recommendedName>
        <fullName evidence="4">Crossover junction endodeoxyribonuclease RusA</fullName>
        <ecNumber evidence="14">3.1.21.10</ecNumber>
    </recommendedName>
    <alternativeName>
        <fullName evidence="15">Holliday junction nuclease RusA</fullName>
    </alternativeName>
    <alternativeName>
        <fullName evidence="16">Holliday junction resolvase</fullName>
    </alternativeName>
</protein>